<gene>
    <name evidence="1" type="ORF">GA0061102_102976</name>
</gene>
<reference evidence="2" key="1">
    <citation type="submission" date="2016-08" db="EMBL/GenBank/DDBJ databases">
        <authorList>
            <person name="Varghese N."/>
            <person name="Submissions Spin"/>
        </authorList>
    </citation>
    <scope>NUCLEOTIDE SEQUENCE [LARGE SCALE GENOMIC DNA]</scope>
    <source>
        <strain evidence="2">HAMBI 2971</strain>
    </source>
</reference>
<proteinExistence type="predicted"/>
<protein>
    <submittedName>
        <fullName evidence="1">Uncharacterized protein</fullName>
    </submittedName>
</protein>
<dbReference type="AlphaFoldDB" id="A0A1C3WH56"/>
<sequence>MPRSRPVLGGEGGFGPTPIRVWSFLNTQPELQSQTTANRYRFVFAETQSGELPPKSLSQTAMPQVARTFRLPNSQEHVSLSIYFGSSSHCVVNRPLVMTPIWAGMRTKSKWSPGPGINVQSVVSSDEGKRVVSACGPASGICPECRHQTRSRHGWSYRSLQDLPIQGNVMYCLSLWRPDQT</sequence>
<dbReference type="EMBL" id="FMAH01000029">
    <property type="protein sequence ID" value="SCB39216.1"/>
    <property type="molecule type" value="Genomic_DNA"/>
</dbReference>
<dbReference type="Proteomes" id="UP000199435">
    <property type="component" value="Unassembled WGS sequence"/>
</dbReference>
<organism evidence="1 2">
    <name type="scientific">Rhizobium miluonense</name>
    <dbReference type="NCBI Taxonomy" id="411945"/>
    <lineage>
        <taxon>Bacteria</taxon>
        <taxon>Pseudomonadati</taxon>
        <taxon>Pseudomonadota</taxon>
        <taxon>Alphaproteobacteria</taxon>
        <taxon>Hyphomicrobiales</taxon>
        <taxon>Rhizobiaceae</taxon>
        <taxon>Rhizobium/Agrobacterium group</taxon>
        <taxon>Rhizobium</taxon>
    </lineage>
</organism>
<evidence type="ECO:0000313" key="2">
    <source>
        <dbReference type="Proteomes" id="UP000199435"/>
    </source>
</evidence>
<dbReference type="STRING" id="411945.GA0061102_102976"/>
<keyword evidence="2" id="KW-1185">Reference proteome</keyword>
<name>A0A1C3WH56_9HYPH</name>
<accession>A0A1C3WH56</accession>
<evidence type="ECO:0000313" key="1">
    <source>
        <dbReference type="EMBL" id="SCB39216.1"/>
    </source>
</evidence>